<feature type="transmembrane region" description="Helical" evidence="3">
    <location>
        <begin position="102"/>
        <end position="123"/>
    </location>
</feature>
<comment type="caution">
    <text evidence="5">The sequence shown here is derived from an EMBL/GenBank/DDBJ whole genome shotgun (WGS) entry which is preliminary data.</text>
</comment>
<feature type="compositionally biased region" description="Basic and acidic residues" evidence="2">
    <location>
        <begin position="1"/>
        <end position="22"/>
    </location>
</feature>
<evidence type="ECO:0000259" key="4">
    <source>
        <dbReference type="PROSITE" id="PS50035"/>
    </source>
</evidence>
<keyword evidence="5" id="KW-0540">Nuclease</keyword>
<keyword evidence="3" id="KW-1133">Transmembrane helix</keyword>
<dbReference type="Pfam" id="PF13918">
    <property type="entry name" value="PLDc_3"/>
    <property type="match status" value="1"/>
</dbReference>
<dbReference type="SMART" id="SM00155">
    <property type="entry name" value="PLDc"/>
    <property type="match status" value="2"/>
</dbReference>
<proteinExistence type="inferred from homology"/>
<dbReference type="Proteomes" id="UP001230051">
    <property type="component" value="Unassembled WGS sequence"/>
</dbReference>
<feature type="domain" description="PLD phosphodiesterase" evidence="4">
    <location>
        <begin position="280"/>
        <end position="307"/>
    </location>
</feature>
<keyword evidence="5" id="KW-0378">Hydrolase</keyword>
<dbReference type="AlphaFoldDB" id="A0AAD8D178"/>
<dbReference type="Gene3D" id="3.30.870.10">
    <property type="entry name" value="Endonuclease Chain A"/>
    <property type="match status" value="2"/>
</dbReference>
<dbReference type="InterPro" id="IPR001736">
    <property type="entry name" value="PLipase_D/transphosphatidylase"/>
</dbReference>
<dbReference type="GO" id="GO:0004527">
    <property type="term" value="F:exonuclease activity"/>
    <property type="evidence" value="ECO:0007669"/>
    <property type="project" value="UniProtKB-KW"/>
</dbReference>
<keyword evidence="5" id="KW-0269">Exonuclease</keyword>
<name>A0AAD8D178_ACIOX</name>
<evidence type="ECO:0000256" key="1">
    <source>
        <dbReference type="ARBA" id="ARBA00008664"/>
    </source>
</evidence>
<comment type="similarity">
    <text evidence="1">Belongs to the phospholipase D family.</text>
</comment>
<gene>
    <name evidence="5" type="primary">PLD4</name>
    <name evidence="5" type="ORF">AOXY_G20736</name>
</gene>
<protein>
    <submittedName>
        <fullName evidence="5">5'-3' exonuclease PLD4-like</fullName>
    </submittedName>
</protein>
<evidence type="ECO:0000256" key="2">
    <source>
        <dbReference type="SAM" id="MobiDB-lite"/>
    </source>
</evidence>
<reference evidence="5" key="1">
    <citation type="submission" date="2022-02" db="EMBL/GenBank/DDBJ databases">
        <title>Atlantic sturgeon de novo genome assembly.</title>
        <authorList>
            <person name="Stock M."/>
            <person name="Klopp C."/>
            <person name="Guiguen Y."/>
            <person name="Cabau C."/>
            <person name="Parinello H."/>
            <person name="Santidrian Yebra-Pimentel E."/>
            <person name="Kuhl H."/>
            <person name="Dirks R.P."/>
            <person name="Guessner J."/>
            <person name="Wuertz S."/>
            <person name="Du K."/>
            <person name="Schartl M."/>
        </authorList>
    </citation>
    <scope>NUCLEOTIDE SEQUENCE</scope>
    <source>
        <strain evidence="5">STURGEONOMICS-FGT-2020</strain>
        <tissue evidence="5">Whole blood</tissue>
    </source>
</reference>
<feature type="domain" description="PLD phosphodiesterase" evidence="4">
    <location>
        <begin position="494"/>
        <end position="520"/>
    </location>
</feature>
<evidence type="ECO:0000313" key="5">
    <source>
        <dbReference type="EMBL" id="KAK1160509.1"/>
    </source>
</evidence>
<keyword evidence="3" id="KW-0812">Transmembrane</keyword>
<dbReference type="PANTHER" id="PTHR10185">
    <property type="entry name" value="PHOSPHOLIPASE D - RELATED"/>
    <property type="match status" value="1"/>
</dbReference>
<feature type="region of interest" description="Disordered" evidence="2">
    <location>
        <begin position="1"/>
        <end position="23"/>
    </location>
</feature>
<organism evidence="5 6">
    <name type="scientific">Acipenser oxyrinchus oxyrinchus</name>
    <dbReference type="NCBI Taxonomy" id="40147"/>
    <lineage>
        <taxon>Eukaryota</taxon>
        <taxon>Metazoa</taxon>
        <taxon>Chordata</taxon>
        <taxon>Craniata</taxon>
        <taxon>Vertebrata</taxon>
        <taxon>Euteleostomi</taxon>
        <taxon>Actinopterygii</taxon>
        <taxon>Chondrostei</taxon>
        <taxon>Acipenseriformes</taxon>
        <taxon>Acipenseridae</taxon>
        <taxon>Acipenser</taxon>
    </lineage>
</organism>
<evidence type="ECO:0000313" key="6">
    <source>
        <dbReference type="Proteomes" id="UP001230051"/>
    </source>
</evidence>
<sequence>MVPVPETKEEGRSISEKPKEEPVPAVPLRVSPLHSILRNNKSVETVLLTTKLLSEDNCAVDGEKTTTMESTTKKAFSSTSRSVPYKDLNNTKTATSHRCSKAVVLLALTAGSLALLAAIVSMWSEITSCETCSTEVGLADLLEEDEVLSDSDTNLEDDNVCNESSSFILTESIPVDVQYGENATVHKPLYEAWTELLSVASKSVHVASFYWSLTGGDIDVNTTSDVHGEHILQQFVDMHSRNVSVFVASSIPSLSSNSTDLKVLQNKGARVRKVNFGHLTQGVLHTKLWIVDMKHIYIGSANMDWRSLTQVKELGAVIYNCSCLAKDLYKIFQSYWDLGYRNATVPQPWPKQYSTSFNKDNPLLLNINGVPARVYISGSPPTFCPSGRTKDLDAIVSAINEADKFINVAVMEYFPTTRFRRPHKYWPALDNALRRSAFERHVQIRLLISCWQHSDPAMFPYLKSLSAVSYPPLNISVEVKLYIVPVGNHTDIPFARVNHNKYMVTDKLAYIGTSNWSEDYFNTTAGVGLVISQTQQSLNSTRQTVQEQLKGVFDRDWNSKYAINLDELEHHPHCAFSEKAGPARGV</sequence>
<dbReference type="PROSITE" id="PS50035">
    <property type="entry name" value="PLD"/>
    <property type="match status" value="2"/>
</dbReference>
<dbReference type="EMBL" id="JAGXEW010000020">
    <property type="protein sequence ID" value="KAK1160509.1"/>
    <property type="molecule type" value="Genomic_DNA"/>
</dbReference>
<dbReference type="PANTHER" id="PTHR10185:SF8">
    <property type="entry name" value="5'-3' EXONUCLEASE PLD4"/>
    <property type="match status" value="1"/>
</dbReference>
<dbReference type="SUPFAM" id="SSF56024">
    <property type="entry name" value="Phospholipase D/nuclease"/>
    <property type="match status" value="2"/>
</dbReference>
<keyword evidence="6" id="KW-1185">Reference proteome</keyword>
<dbReference type="InterPro" id="IPR050874">
    <property type="entry name" value="Diverse_PLD-related"/>
</dbReference>
<keyword evidence="3" id="KW-0472">Membrane</keyword>
<dbReference type="InterPro" id="IPR032803">
    <property type="entry name" value="PLDc_3"/>
</dbReference>
<accession>A0AAD8D178</accession>
<evidence type="ECO:0000256" key="3">
    <source>
        <dbReference type="SAM" id="Phobius"/>
    </source>
</evidence>